<dbReference type="RefSeq" id="WP_004905814.1">
    <property type="nucleotide sequence ID" value="NZ_BJJW01000006.1"/>
</dbReference>
<dbReference type="Pfam" id="PF14278">
    <property type="entry name" value="TetR_C_8"/>
    <property type="match status" value="1"/>
</dbReference>
<keyword evidence="1 2" id="KW-0238">DNA-binding</keyword>
<dbReference type="SUPFAM" id="SSF46689">
    <property type="entry name" value="Homeodomain-like"/>
    <property type="match status" value="1"/>
</dbReference>
<comment type="caution">
    <text evidence="4">The sequence shown here is derived from an EMBL/GenBank/DDBJ whole genome shotgun (WGS) entry which is preliminary data.</text>
</comment>
<dbReference type="PANTHER" id="PTHR43479">
    <property type="entry name" value="ACREF/ENVCD OPERON REPRESSOR-RELATED"/>
    <property type="match status" value="1"/>
</dbReference>
<dbReference type="Gene3D" id="1.10.357.10">
    <property type="entry name" value="Tetracycline Repressor, domain 2"/>
    <property type="match status" value="1"/>
</dbReference>
<feature type="domain" description="HTH tetR-type" evidence="3">
    <location>
        <begin position="11"/>
        <end position="71"/>
    </location>
</feature>
<sequence>MKTNKNTIIYDTVEKRIVNEFLKLLQSVGYKQITVSQLIINSQINRSTFYAHFLDKEDLITHLQVNLLTELTKDLPEVNVYSLNDQDIVRGRIETIINRVYDKKALFKLFYSDKSDGLFFSRFSNFSEQLLLQTDIPERMTVPEVYSFAVIDGVMVNLIQNWIKRDFVETPEEFSGIVSHILPIMFKGIIA</sequence>
<dbReference type="InterPro" id="IPR001647">
    <property type="entry name" value="HTH_TetR"/>
</dbReference>
<dbReference type="GO" id="GO:0003677">
    <property type="term" value="F:DNA binding"/>
    <property type="evidence" value="ECO:0007669"/>
    <property type="project" value="UniProtKB-UniRule"/>
</dbReference>
<protein>
    <submittedName>
        <fullName evidence="4">TetR family transcriptional regulator</fullName>
    </submittedName>
</protein>
<feature type="DNA-binding region" description="H-T-H motif" evidence="2">
    <location>
        <begin position="34"/>
        <end position="53"/>
    </location>
</feature>
<evidence type="ECO:0000313" key="5">
    <source>
        <dbReference type="Proteomes" id="UP000323274"/>
    </source>
</evidence>
<dbReference type="PANTHER" id="PTHR43479:SF11">
    <property type="entry name" value="ACREF_ENVCD OPERON REPRESSOR-RELATED"/>
    <property type="match status" value="1"/>
</dbReference>
<accession>A0A5A5TYD1</accession>
<reference evidence="4 5" key="1">
    <citation type="submission" date="2019-04" db="EMBL/GenBank/DDBJ databases">
        <title>A pseudo-fructophilic Leuconostoc citreum strain F192-5 isolated from peel of satsuma mandarin: the first report for isolation and characterization of strain-dependent fructophilic-like characteristics.</title>
        <authorList>
            <person name="Maeno S."/>
            <person name="Tanizawa Y."/>
            <person name="Kajikawa A."/>
            <person name="Kanesaki Y."/>
            <person name="Kubota E."/>
            <person name="Arita M."/>
            <person name="Leon D."/>
            <person name="Endo A."/>
        </authorList>
    </citation>
    <scope>NUCLEOTIDE SEQUENCE [LARGE SCALE GENOMIC DNA]</scope>
    <source>
        <strain evidence="4 5">F192-5</strain>
    </source>
</reference>
<dbReference type="InterPro" id="IPR009057">
    <property type="entry name" value="Homeodomain-like_sf"/>
</dbReference>
<evidence type="ECO:0000259" key="3">
    <source>
        <dbReference type="PROSITE" id="PS50977"/>
    </source>
</evidence>
<dbReference type="InterPro" id="IPR050624">
    <property type="entry name" value="HTH-type_Tx_Regulator"/>
</dbReference>
<evidence type="ECO:0000256" key="1">
    <source>
        <dbReference type="ARBA" id="ARBA00023125"/>
    </source>
</evidence>
<dbReference type="AlphaFoldDB" id="A0A5A5TYD1"/>
<dbReference type="Proteomes" id="UP000323274">
    <property type="component" value="Unassembled WGS sequence"/>
</dbReference>
<evidence type="ECO:0000256" key="2">
    <source>
        <dbReference type="PROSITE-ProRule" id="PRU00335"/>
    </source>
</evidence>
<dbReference type="PROSITE" id="PS50977">
    <property type="entry name" value="HTH_TETR_2"/>
    <property type="match status" value="1"/>
</dbReference>
<proteinExistence type="predicted"/>
<gene>
    <name evidence="4" type="ORF">LCIT_08790</name>
</gene>
<organism evidence="4 5">
    <name type="scientific">Leuconostoc citreum</name>
    <dbReference type="NCBI Taxonomy" id="33964"/>
    <lineage>
        <taxon>Bacteria</taxon>
        <taxon>Bacillati</taxon>
        <taxon>Bacillota</taxon>
        <taxon>Bacilli</taxon>
        <taxon>Lactobacillales</taxon>
        <taxon>Lactobacillaceae</taxon>
        <taxon>Leuconostoc</taxon>
    </lineage>
</organism>
<evidence type="ECO:0000313" key="4">
    <source>
        <dbReference type="EMBL" id="GDZ83637.1"/>
    </source>
</evidence>
<name>A0A5A5TYD1_LEUCI</name>
<dbReference type="InterPro" id="IPR039532">
    <property type="entry name" value="TetR_C_Firmicutes"/>
</dbReference>
<dbReference type="EMBL" id="BJJW01000006">
    <property type="protein sequence ID" value="GDZ83637.1"/>
    <property type="molecule type" value="Genomic_DNA"/>
</dbReference>